<keyword evidence="2" id="KW-0472">Membrane</keyword>
<keyword evidence="2" id="KW-1133">Transmembrane helix</keyword>
<evidence type="ECO:0000256" key="2">
    <source>
        <dbReference type="SAM" id="Phobius"/>
    </source>
</evidence>
<proteinExistence type="predicted"/>
<organism evidence="3 4">
    <name type="scientific">Favolaschia claudopus</name>
    <dbReference type="NCBI Taxonomy" id="2862362"/>
    <lineage>
        <taxon>Eukaryota</taxon>
        <taxon>Fungi</taxon>
        <taxon>Dikarya</taxon>
        <taxon>Basidiomycota</taxon>
        <taxon>Agaricomycotina</taxon>
        <taxon>Agaricomycetes</taxon>
        <taxon>Agaricomycetidae</taxon>
        <taxon>Agaricales</taxon>
        <taxon>Marasmiineae</taxon>
        <taxon>Mycenaceae</taxon>
        <taxon>Favolaschia</taxon>
    </lineage>
</organism>
<feature type="region of interest" description="Disordered" evidence="1">
    <location>
        <begin position="211"/>
        <end position="230"/>
    </location>
</feature>
<reference evidence="3 4" key="1">
    <citation type="journal article" date="2024" name="J Genomics">
        <title>Draft genome sequencing and assembly of Favolaschia claudopus CIRM-BRFM 2984 isolated from oak limbs.</title>
        <authorList>
            <person name="Navarro D."/>
            <person name="Drula E."/>
            <person name="Chaduli D."/>
            <person name="Cazenave R."/>
            <person name="Ahrendt S."/>
            <person name="Wang J."/>
            <person name="Lipzen A."/>
            <person name="Daum C."/>
            <person name="Barry K."/>
            <person name="Grigoriev I.V."/>
            <person name="Favel A."/>
            <person name="Rosso M.N."/>
            <person name="Martin F."/>
        </authorList>
    </citation>
    <scope>NUCLEOTIDE SEQUENCE [LARGE SCALE GENOMIC DNA]</scope>
    <source>
        <strain evidence="3 4">CIRM-BRFM 2984</strain>
    </source>
</reference>
<sequence length="230" mass="25608">MSKQVVTRSSRCRASVPRQQSACLFHISARDEDEGVYLVWREAQPLYPYASLQGGFKKPYGPFLVSMNPKFRRFKYWCFIVLLYLVVFSGNEITLPYASHRHSRSQLALHREILSASSSHRAHAPALCRASAPASLCAHAPASNALRRLHYYIALMRPHSMRFSACILIPCLGTCIFTHVNSALCAHESTPSCAGILGRMRRRLLDFPGIAPKDPRIAPGSPEGLSPDSI</sequence>
<keyword evidence="2" id="KW-0812">Transmembrane</keyword>
<feature type="transmembrane region" description="Helical" evidence="2">
    <location>
        <begin position="76"/>
        <end position="98"/>
    </location>
</feature>
<evidence type="ECO:0000256" key="1">
    <source>
        <dbReference type="SAM" id="MobiDB-lite"/>
    </source>
</evidence>
<dbReference type="EMBL" id="JAWWNJ010000045">
    <property type="protein sequence ID" value="KAK7019029.1"/>
    <property type="molecule type" value="Genomic_DNA"/>
</dbReference>
<evidence type="ECO:0000313" key="3">
    <source>
        <dbReference type="EMBL" id="KAK7019029.1"/>
    </source>
</evidence>
<gene>
    <name evidence="3" type="ORF">R3P38DRAFT_3200273</name>
</gene>
<comment type="caution">
    <text evidence="3">The sequence shown here is derived from an EMBL/GenBank/DDBJ whole genome shotgun (WGS) entry which is preliminary data.</text>
</comment>
<keyword evidence="4" id="KW-1185">Reference proteome</keyword>
<protein>
    <submittedName>
        <fullName evidence="3">Uncharacterized protein</fullName>
    </submittedName>
</protein>
<dbReference type="Proteomes" id="UP001362999">
    <property type="component" value="Unassembled WGS sequence"/>
</dbReference>
<dbReference type="AlphaFoldDB" id="A0AAW0AZU2"/>
<name>A0AAW0AZU2_9AGAR</name>
<evidence type="ECO:0000313" key="4">
    <source>
        <dbReference type="Proteomes" id="UP001362999"/>
    </source>
</evidence>
<accession>A0AAW0AZU2</accession>